<sequence length="65" mass="6807">MSLSVALCRPVSAEARVIGGEHRLEIVDEAGMRMTVLFGSQSAAEYAAAGIQGGMSVDRRAAEPE</sequence>
<reference evidence="1 2" key="1">
    <citation type="submission" date="2013-04" db="EMBL/GenBank/DDBJ databases">
        <title>Oceanicola sp. 22II1-22F33 Genome Sequencing.</title>
        <authorList>
            <person name="Lai Q."/>
            <person name="Li G."/>
            <person name="Shao Z."/>
        </authorList>
    </citation>
    <scope>NUCLEOTIDE SEQUENCE [LARGE SCALE GENOMIC DNA]</scope>
    <source>
        <strain evidence="1 2">22II1-22F33</strain>
    </source>
</reference>
<protein>
    <submittedName>
        <fullName evidence="1">Uncharacterized protein</fullName>
    </submittedName>
</protein>
<name>A0A225NWJ2_9RHOB</name>
<dbReference type="RefSeq" id="WP_088648253.1">
    <property type="nucleotide sequence ID" value="NZ_AQQR01000001.1"/>
</dbReference>
<dbReference type="Proteomes" id="UP000215377">
    <property type="component" value="Unassembled WGS sequence"/>
</dbReference>
<proteinExistence type="predicted"/>
<comment type="caution">
    <text evidence="1">The sequence shown here is derived from an EMBL/GenBank/DDBJ whole genome shotgun (WGS) entry which is preliminary data.</text>
</comment>
<keyword evidence="2" id="KW-1185">Reference proteome</keyword>
<dbReference type="EMBL" id="AQQR01000001">
    <property type="protein sequence ID" value="OWU77618.1"/>
    <property type="molecule type" value="Genomic_DNA"/>
</dbReference>
<evidence type="ECO:0000313" key="2">
    <source>
        <dbReference type="Proteomes" id="UP000215377"/>
    </source>
</evidence>
<accession>A0A225NWJ2</accession>
<dbReference type="AlphaFoldDB" id="A0A225NWJ2"/>
<gene>
    <name evidence="1" type="ORF">ATO3_02750</name>
</gene>
<organism evidence="1 2">
    <name type="scientific">Marinibacterium profundimaris</name>
    <dbReference type="NCBI Taxonomy" id="1679460"/>
    <lineage>
        <taxon>Bacteria</taxon>
        <taxon>Pseudomonadati</taxon>
        <taxon>Pseudomonadota</taxon>
        <taxon>Alphaproteobacteria</taxon>
        <taxon>Rhodobacterales</taxon>
        <taxon>Paracoccaceae</taxon>
        <taxon>Marinibacterium</taxon>
    </lineage>
</organism>
<evidence type="ECO:0000313" key="1">
    <source>
        <dbReference type="EMBL" id="OWU77618.1"/>
    </source>
</evidence>